<dbReference type="PANTHER" id="PTHR12874">
    <property type="entry name" value="F-BOX ONLY PROTEIN 48-RELATED"/>
    <property type="match status" value="1"/>
</dbReference>
<evidence type="ECO:0000259" key="3">
    <source>
        <dbReference type="PROSITE" id="PS50181"/>
    </source>
</evidence>
<dbReference type="Proteomes" id="UP001172102">
    <property type="component" value="Unassembled WGS sequence"/>
</dbReference>
<evidence type="ECO:0000256" key="2">
    <source>
        <dbReference type="SAM" id="MobiDB-lite"/>
    </source>
</evidence>
<dbReference type="PANTHER" id="PTHR12874:SF9">
    <property type="entry name" value="F-BOX ONLY PROTEIN 48"/>
    <property type="match status" value="1"/>
</dbReference>
<dbReference type="SUPFAM" id="SSF81383">
    <property type="entry name" value="F-box domain"/>
    <property type="match status" value="1"/>
</dbReference>
<dbReference type="GO" id="GO:0031146">
    <property type="term" value="P:SCF-dependent proteasomal ubiquitin-dependent protein catabolic process"/>
    <property type="evidence" value="ECO:0007669"/>
    <property type="project" value="TreeGrafter"/>
</dbReference>
<dbReference type="Pfam" id="PF19270">
    <property type="entry name" value="FBO_C"/>
    <property type="match status" value="1"/>
</dbReference>
<proteinExistence type="predicted"/>
<protein>
    <recommendedName>
        <fullName evidence="3">F-box domain-containing protein</fullName>
    </recommendedName>
</protein>
<dbReference type="PROSITE" id="PS50181">
    <property type="entry name" value="FBOX"/>
    <property type="match status" value="1"/>
</dbReference>
<feature type="region of interest" description="Disordered" evidence="2">
    <location>
        <begin position="145"/>
        <end position="167"/>
    </location>
</feature>
<dbReference type="GO" id="GO:0019005">
    <property type="term" value="C:SCF ubiquitin ligase complex"/>
    <property type="evidence" value="ECO:0007669"/>
    <property type="project" value="TreeGrafter"/>
</dbReference>
<keyword evidence="1" id="KW-0833">Ubl conjugation pathway</keyword>
<dbReference type="InterPro" id="IPR045464">
    <property type="entry name" value="Hrt3/FBXO9_C"/>
</dbReference>
<accession>A0AA40BA13</accession>
<feature type="domain" description="F-box" evidence="3">
    <location>
        <begin position="210"/>
        <end position="260"/>
    </location>
</feature>
<evidence type="ECO:0000313" key="4">
    <source>
        <dbReference type="EMBL" id="KAK0730390.1"/>
    </source>
</evidence>
<evidence type="ECO:0000256" key="1">
    <source>
        <dbReference type="ARBA" id="ARBA00022786"/>
    </source>
</evidence>
<dbReference type="Gene3D" id="1.20.1280.50">
    <property type="match status" value="1"/>
</dbReference>
<reference evidence="4" key="1">
    <citation type="submission" date="2023-06" db="EMBL/GenBank/DDBJ databases">
        <title>Genome-scale phylogeny and comparative genomics of the fungal order Sordariales.</title>
        <authorList>
            <consortium name="Lawrence Berkeley National Laboratory"/>
            <person name="Hensen N."/>
            <person name="Bonometti L."/>
            <person name="Westerberg I."/>
            <person name="Brannstrom I.O."/>
            <person name="Guillou S."/>
            <person name="Cros-Aarteil S."/>
            <person name="Calhoun S."/>
            <person name="Haridas S."/>
            <person name="Kuo A."/>
            <person name="Mondo S."/>
            <person name="Pangilinan J."/>
            <person name="Riley R."/>
            <person name="Labutti K."/>
            <person name="Andreopoulos B."/>
            <person name="Lipzen A."/>
            <person name="Chen C."/>
            <person name="Yanf M."/>
            <person name="Daum C."/>
            <person name="Ng V."/>
            <person name="Clum A."/>
            <person name="Steindorff A."/>
            <person name="Ohm R."/>
            <person name="Martin F."/>
            <person name="Silar P."/>
            <person name="Natvig D."/>
            <person name="Lalanne C."/>
            <person name="Gautier V."/>
            <person name="Ament-Velasquez S.L."/>
            <person name="Kruys A."/>
            <person name="Hutchinson M.I."/>
            <person name="Powell A.J."/>
            <person name="Barry K."/>
            <person name="Miller A.N."/>
            <person name="Grigoriev I.V."/>
            <person name="Debuchy R."/>
            <person name="Gladieux P."/>
            <person name="Thoren M.H."/>
            <person name="Johannesson H."/>
        </authorList>
    </citation>
    <scope>NUCLEOTIDE SEQUENCE</scope>
    <source>
        <strain evidence="4">SMH4607-1</strain>
    </source>
</reference>
<dbReference type="InterPro" id="IPR036047">
    <property type="entry name" value="F-box-like_dom_sf"/>
</dbReference>
<organism evidence="4 5">
    <name type="scientific">Lasiosphaeris hirsuta</name>
    <dbReference type="NCBI Taxonomy" id="260670"/>
    <lineage>
        <taxon>Eukaryota</taxon>
        <taxon>Fungi</taxon>
        <taxon>Dikarya</taxon>
        <taxon>Ascomycota</taxon>
        <taxon>Pezizomycotina</taxon>
        <taxon>Sordariomycetes</taxon>
        <taxon>Sordariomycetidae</taxon>
        <taxon>Sordariales</taxon>
        <taxon>Lasiosphaeriaceae</taxon>
        <taxon>Lasiosphaeris</taxon>
    </lineage>
</organism>
<comment type="caution">
    <text evidence="4">The sequence shown here is derived from an EMBL/GenBank/DDBJ whole genome shotgun (WGS) entry which is preliminary data.</text>
</comment>
<feature type="compositionally biased region" description="Basic and acidic residues" evidence="2">
    <location>
        <begin position="12"/>
        <end position="24"/>
    </location>
</feature>
<keyword evidence="5" id="KW-1185">Reference proteome</keyword>
<feature type="region of interest" description="Disordered" evidence="2">
    <location>
        <begin position="1"/>
        <end position="70"/>
    </location>
</feature>
<dbReference type="InterPro" id="IPR001810">
    <property type="entry name" value="F-box_dom"/>
</dbReference>
<gene>
    <name evidence="4" type="ORF">B0H67DRAFT_478384</name>
</gene>
<sequence length="530" mass="58989">MNPADETNPELESFREQWRAEVRARRPAASSSQNNSAGTPSTGATRTTGITEGPRRPPPPPAKKPVIQEHYDEDYVQPRAFDAPLHAAQSASLGKEEINASSADEPVSALEHYEKAVETEAAGKLGDSLRLYRKAFRMDDAVDQSYKNKHFPKPTSKPAAQGGPNGRHKAVTAAAAKTEQPQLIKELIASFAELAILPAEPEVKGMPEPPCPIAALPEELLVHILRDVAVLDVAGFVRLSQVCKRFAYLVATEDRIWRRVCLGPEFGFASMHYHWQCHVSWGPLTEEDLLREASELIEREGDDAPLPLSLEERAQQHAEESATSTLAFYPSLYNSSWKLMFRLRPRIRFNGCYISTVNYMRSGQASSNQVTWNSPVHIVTYYRYLRFFRDGGAISLLTTAEPADVVHHMTREAVALHAGGAAPHLPSTMMQSALRGRWRLTHAGDNPHASVSEVEGDVVVETEGVSKYIYRLDLGLRSAGKGSGTTRNNKLVWRGFYSYNRLTDDWAEFALKNDKPFFFSRVKSYGIKGE</sequence>
<evidence type="ECO:0000313" key="5">
    <source>
        <dbReference type="Proteomes" id="UP001172102"/>
    </source>
</evidence>
<dbReference type="EMBL" id="JAUKUA010000001">
    <property type="protein sequence ID" value="KAK0730390.1"/>
    <property type="molecule type" value="Genomic_DNA"/>
</dbReference>
<dbReference type="Pfam" id="PF12937">
    <property type="entry name" value="F-box-like"/>
    <property type="match status" value="1"/>
</dbReference>
<name>A0AA40BA13_9PEZI</name>
<feature type="compositionally biased region" description="Polar residues" evidence="2">
    <location>
        <begin position="29"/>
        <end position="50"/>
    </location>
</feature>
<dbReference type="AlphaFoldDB" id="A0AA40BA13"/>
<dbReference type="GO" id="GO:0005737">
    <property type="term" value="C:cytoplasm"/>
    <property type="evidence" value="ECO:0007669"/>
    <property type="project" value="TreeGrafter"/>
</dbReference>